<dbReference type="EMBL" id="JAUCMV010000003">
    <property type="protein sequence ID" value="KAK0411561.1"/>
    <property type="molecule type" value="Genomic_DNA"/>
</dbReference>
<keyword evidence="3" id="KW-1185">Reference proteome</keyword>
<reference evidence="2" key="1">
    <citation type="submission" date="2023-06" db="EMBL/GenBank/DDBJ databases">
        <title>Genomic analysis of the entomopathogenic nematode Steinernema hermaphroditum.</title>
        <authorList>
            <person name="Schwarz E.M."/>
            <person name="Heppert J.K."/>
            <person name="Baniya A."/>
            <person name="Schwartz H.T."/>
            <person name="Tan C.-H."/>
            <person name="Antoshechkin I."/>
            <person name="Sternberg P.W."/>
            <person name="Goodrich-Blair H."/>
            <person name="Dillman A.R."/>
        </authorList>
    </citation>
    <scope>NUCLEOTIDE SEQUENCE</scope>
    <source>
        <strain evidence="2">PS9179</strain>
        <tissue evidence="2">Whole animal</tissue>
    </source>
</reference>
<feature type="chain" id="PRO_5041236012" description="DUF19 domain-containing protein" evidence="1">
    <location>
        <begin position="17"/>
        <end position="230"/>
    </location>
</feature>
<organism evidence="2 3">
    <name type="scientific">Steinernema hermaphroditum</name>
    <dbReference type="NCBI Taxonomy" id="289476"/>
    <lineage>
        <taxon>Eukaryota</taxon>
        <taxon>Metazoa</taxon>
        <taxon>Ecdysozoa</taxon>
        <taxon>Nematoda</taxon>
        <taxon>Chromadorea</taxon>
        <taxon>Rhabditida</taxon>
        <taxon>Tylenchina</taxon>
        <taxon>Panagrolaimomorpha</taxon>
        <taxon>Strongyloidoidea</taxon>
        <taxon>Steinernematidae</taxon>
        <taxon>Steinernema</taxon>
    </lineage>
</organism>
<proteinExistence type="predicted"/>
<keyword evidence="1" id="KW-0732">Signal</keyword>
<protein>
    <recommendedName>
        <fullName evidence="4">DUF19 domain-containing protein</fullName>
    </recommendedName>
</protein>
<evidence type="ECO:0000313" key="3">
    <source>
        <dbReference type="Proteomes" id="UP001175271"/>
    </source>
</evidence>
<feature type="signal peptide" evidence="1">
    <location>
        <begin position="1"/>
        <end position="16"/>
    </location>
</feature>
<comment type="caution">
    <text evidence="2">The sequence shown here is derived from an EMBL/GenBank/DDBJ whole genome shotgun (WGS) entry which is preliminary data.</text>
</comment>
<sequence>MHLAALFLLALASASASSVCDFGSFLFGLDTFVKVAGLPSGLNYTANGVNIQREVTDELQKAFLSGGAGKARERFFSVCSAKERMFQQMKPSNIRNCIDATTFLLHGLSASTAYTLKKFFERISYQCGPAFTTYMTNMEKFMFASTNLTASFKACSKAYLKGIQTTDETVYCKAMQDYSLCQANVFLTASNNVELAYSTCEATRIGEVVTLPLCSTSVYFCSVELIQQQN</sequence>
<name>A0AA39HT52_9BILA</name>
<evidence type="ECO:0000313" key="2">
    <source>
        <dbReference type="EMBL" id="KAK0411561.1"/>
    </source>
</evidence>
<gene>
    <name evidence="2" type="ORF">QR680_005718</name>
</gene>
<evidence type="ECO:0000256" key="1">
    <source>
        <dbReference type="SAM" id="SignalP"/>
    </source>
</evidence>
<dbReference type="Proteomes" id="UP001175271">
    <property type="component" value="Unassembled WGS sequence"/>
</dbReference>
<accession>A0AA39HT52</accession>
<dbReference type="AlphaFoldDB" id="A0AA39HT52"/>
<evidence type="ECO:0008006" key="4">
    <source>
        <dbReference type="Google" id="ProtNLM"/>
    </source>
</evidence>